<keyword evidence="2" id="KW-1185">Reference proteome</keyword>
<proteinExistence type="predicted"/>
<comment type="caution">
    <text evidence="1">The sequence shown here is derived from an EMBL/GenBank/DDBJ whole genome shotgun (WGS) entry which is preliminary data.</text>
</comment>
<reference evidence="2" key="1">
    <citation type="journal article" date="2022" name="Mol. Ecol. Resour.">
        <title>The genomes of chicory, endive, great burdock and yacon provide insights into Asteraceae palaeo-polyploidization history and plant inulin production.</title>
        <authorList>
            <person name="Fan W."/>
            <person name="Wang S."/>
            <person name="Wang H."/>
            <person name="Wang A."/>
            <person name="Jiang F."/>
            <person name="Liu H."/>
            <person name="Zhao H."/>
            <person name="Xu D."/>
            <person name="Zhang Y."/>
        </authorList>
    </citation>
    <scope>NUCLEOTIDE SEQUENCE [LARGE SCALE GENOMIC DNA]</scope>
    <source>
        <strain evidence="2">cv. Niubang</strain>
    </source>
</reference>
<protein>
    <submittedName>
        <fullName evidence="1">Uncharacterized protein</fullName>
    </submittedName>
</protein>
<evidence type="ECO:0000313" key="1">
    <source>
        <dbReference type="EMBL" id="KAI3727508.1"/>
    </source>
</evidence>
<dbReference type="EMBL" id="CM042051">
    <property type="protein sequence ID" value="KAI3727508.1"/>
    <property type="molecule type" value="Genomic_DNA"/>
</dbReference>
<dbReference type="Proteomes" id="UP001055879">
    <property type="component" value="Linkage Group LG05"/>
</dbReference>
<reference evidence="1 2" key="2">
    <citation type="journal article" date="2022" name="Mol. Ecol. Resour.">
        <title>The genomes of chicory, endive, great burdock and yacon provide insights into Asteraceae paleo-polyploidization history and plant inulin production.</title>
        <authorList>
            <person name="Fan W."/>
            <person name="Wang S."/>
            <person name="Wang H."/>
            <person name="Wang A."/>
            <person name="Jiang F."/>
            <person name="Liu H."/>
            <person name="Zhao H."/>
            <person name="Xu D."/>
            <person name="Zhang Y."/>
        </authorList>
    </citation>
    <scope>NUCLEOTIDE SEQUENCE [LARGE SCALE GENOMIC DNA]</scope>
    <source>
        <strain evidence="2">cv. Niubang</strain>
    </source>
</reference>
<evidence type="ECO:0000313" key="2">
    <source>
        <dbReference type="Proteomes" id="UP001055879"/>
    </source>
</evidence>
<gene>
    <name evidence="1" type="ORF">L6452_16124</name>
</gene>
<name>A0ACB9BZV1_ARCLA</name>
<accession>A0ACB9BZV1</accession>
<sequence length="108" mass="12098">MSSIFIISLLLVQIYLGGASMEIHQALSHSCRAHKKRTKRGRMCLVLAGDLALRYVASLPTIWSIFSGDLVASICSGDLVLADEREMDVLPIWSMWFHPSLFPPLFCF</sequence>
<organism evidence="1 2">
    <name type="scientific">Arctium lappa</name>
    <name type="common">Greater burdock</name>
    <name type="synonym">Lappa major</name>
    <dbReference type="NCBI Taxonomy" id="4217"/>
    <lineage>
        <taxon>Eukaryota</taxon>
        <taxon>Viridiplantae</taxon>
        <taxon>Streptophyta</taxon>
        <taxon>Embryophyta</taxon>
        <taxon>Tracheophyta</taxon>
        <taxon>Spermatophyta</taxon>
        <taxon>Magnoliopsida</taxon>
        <taxon>eudicotyledons</taxon>
        <taxon>Gunneridae</taxon>
        <taxon>Pentapetalae</taxon>
        <taxon>asterids</taxon>
        <taxon>campanulids</taxon>
        <taxon>Asterales</taxon>
        <taxon>Asteraceae</taxon>
        <taxon>Carduoideae</taxon>
        <taxon>Cardueae</taxon>
        <taxon>Arctiinae</taxon>
        <taxon>Arctium</taxon>
    </lineage>
</organism>